<evidence type="ECO:0000313" key="2">
    <source>
        <dbReference type="Proteomes" id="UP001234178"/>
    </source>
</evidence>
<name>A0ABR0A296_9CRUS</name>
<gene>
    <name evidence="1" type="ORF">OUZ56_001076</name>
</gene>
<keyword evidence="2" id="KW-1185">Reference proteome</keyword>
<dbReference type="EMBL" id="JAOYFB010000036">
    <property type="protein sequence ID" value="KAK4019043.1"/>
    <property type="molecule type" value="Genomic_DNA"/>
</dbReference>
<organism evidence="1 2">
    <name type="scientific">Daphnia magna</name>
    <dbReference type="NCBI Taxonomy" id="35525"/>
    <lineage>
        <taxon>Eukaryota</taxon>
        <taxon>Metazoa</taxon>
        <taxon>Ecdysozoa</taxon>
        <taxon>Arthropoda</taxon>
        <taxon>Crustacea</taxon>
        <taxon>Branchiopoda</taxon>
        <taxon>Diplostraca</taxon>
        <taxon>Cladocera</taxon>
        <taxon>Anomopoda</taxon>
        <taxon>Daphniidae</taxon>
        <taxon>Daphnia</taxon>
    </lineage>
</organism>
<comment type="caution">
    <text evidence="1">The sequence shown here is derived from an EMBL/GenBank/DDBJ whole genome shotgun (WGS) entry which is preliminary data.</text>
</comment>
<accession>A0ABR0A296</accession>
<proteinExistence type="predicted"/>
<evidence type="ECO:0000313" key="1">
    <source>
        <dbReference type="EMBL" id="KAK4019043.1"/>
    </source>
</evidence>
<sequence>MRIHHIYFDQCEELRYRYRGAANKVDTLSEESVPLLRLRCPYVRHGESTVDWSRGEAKSWDRSVSLAKSEGSDSYPYSWLTASFVRVFPTLFLRLQQLNVSICIRKPVDTSPFCKTELN</sequence>
<protein>
    <submittedName>
        <fullName evidence="1">Uncharacterized protein</fullName>
    </submittedName>
</protein>
<dbReference type="Proteomes" id="UP001234178">
    <property type="component" value="Unassembled WGS sequence"/>
</dbReference>
<reference evidence="1 2" key="1">
    <citation type="journal article" date="2023" name="Nucleic Acids Res.">
        <title>The hologenome of Daphnia magna reveals possible DNA methylation and microbiome-mediated evolution of the host genome.</title>
        <authorList>
            <person name="Chaturvedi A."/>
            <person name="Li X."/>
            <person name="Dhandapani V."/>
            <person name="Marshall H."/>
            <person name="Kissane S."/>
            <person name="Cuenca-Cambronero M."/>
            <person name="Asole G."/>
            <person name="Calvet F."/>
            <person name="Ruiz-Romero M."/>
            <person name="Marangio P."/>
            <person name="Guigo R."/>
            <person name="Rago D."/>
            <person name="Mirbahai L."/>
            <person name="Eastwood N."/>
            <person name="Colbourne J.K."/>
            <person name="Zhou J."/>
            <person name="Mallon E."/>
            <person name="Orsini L."/>
        </authorList>
    </citation>
    <scope>NUCLEOTIDE SEQUENCE [LARGE SCALE GENOMIC DNA]</scope>
    <source>
        <strain evidence="1">LRV0_1</strain>
    </source>
</reference>